<reference evidence="2 3" key="3">
    <citation type="submission" date="2017-03" db="EMBL/GenBank/DDBJ databases">
        <authorList>
            <person name="Regsiter A."/>
            <person name="William W."/>
        </authorList>
    </citation>
    <scope>NUCLEOTIDE SEQUENCE [LARGE SCALE GENOMIC DNA]</scope>
    <source>
        <strain evidence="2">PRJEB5721</strain>
    </source>
</reference>
<reference evidence="1" key="1">
    <citation type="submission" date="2014-03" db="EMBL/GenBank/DDBJ databases">
        <authorList>
            <person name="Genoscope - CEA"/>
        </authorList>
    </citation>
    <scope>NUCLEOTIDE SEQUENCE [LARGE SCALE GENOMIC DNA]</scope>
    <source>
        <strain evidence="1">CF27</strain>
    </source>
</reference>
<name>A0A060UQ50_9PROT</name>
<sequence length="111" mass="12800">MEKTKKITIAEQDLVETYQKEINEILEFLGLDPADCLITDESSIHDFSTCYPEAEYPAEACGSYGEEVDRWDAWLEQSWPRRFPGVALGQTHRESYLISLAARIRESRNVQ</sequence>
<accession>A0A060UQ50</accession>
<evidence type="ECO:0000313" key="2">
    <source>
        <dbReference type="EMBL" id="SMH64565.1"/>
    </source>
</evidence>
<proteinExistence type="predicted"/>
<protein>
    <submittedName>
        <fullName evidence="1">Uncharacterized protein</fullName>
    </submittedName>
</protein>
<evidence type="ECO:0000313" key="3">
    <source>
        <dbReference type="Proteomes" id="UP000193925"/>
    </source>
</evidence>
<reference evidence="1" key="2">
    <citation type="submission" date="2014-07" db="EMBL/GenBank/DDBJ databases">
        <title>Initial genome analysis of the psychrotolerant acidophile Acidithiobacillus ferrivorans CF27: insights into iron and sulfur oxidation pathways and into biofilm formation.</title>
        <authorList>
            <person name="Talla E."/>
            <person name="Hedrich S."/>
            <person name="Mangenot S."/>
            <person name="Ji B."/>
            <person name="Johnson D.B."/>
            <person name="Barbe V."/>
            <person name="Bonnefoy V."/>
        </authorList>
    </citation>
    <scope>NUCLEOTIDE SEQUENCE [LARGE SCALE GENOMIC DNA]</scope>
    <source>
        <strain evidence="1">CF27</strain>
    </source>
</reference>
<dbReference type="AlphaFoldDB" id="A0A060UQ50"/>
<dbReference type="Proteomes" id="UP000193925">
    <property type="component" value="Chromosome AFERRI"/>
</dbReference>
<keyword evidence="3" id="KW-1185">Reference proteome</keyword>
<dbReference type="RefSeq" id="WP_156103868.1">
    <property type="nucleotide sequence ID" value="NZ_CCCS020000035.1"/>
</dbReference>
<dbReference type="EMBL" id="LT841305">
    <property type="protein sequence ID" value="SMH64565.1"/>
    <property type="molecule type" value="Genomic_DNA"/>
</dbReference>
<dbReference type="EMBL" id="CCCS020000035">
    <property type="protein sequence ID" value="CDQ10535.1"/>
    <property type="molecule type" value="Genomic_DNA"/>
</dbReference>
<organism evidence="1">
    <name type="scientific">Acidithiobacillus ferrivorans</name>
    <dbReference type="NCBI Taxonomy" id="160808"/>
    <lineage>
        <taxon>Bacteria</taxon>
        <taxon>Pseudomonadati</taxon>
        <taxon>Pseudomonadota</taxon>
        <taxon>Acidithiobacillia</taxon>
        <taxon>Acidithiobacillales</taxon>
        <taxon>Acidithiobacillaceae</taxon>
        <taxon>Acidithiobacillus</taxon>
    </lineage>
</organism>
<evidence type="ECO:0000313" key="1">
    <source>
        <dbReference type="EMBL" id="CDQ10535.1"/>
    </source>
</evidence>
<gene>
    <name evidence="2" type="ORF">AFERRI_10598</name>
    <name evidence="1" type="ORF">AFERRI_400316</name>
</gene>